<evidence type="ECO:0000313" key="2">
    <source>
        <dbReference type="Proteomes" id="UP000001404"/>
    </source>
</evidence>
<reference evidence="2" key="1">
    <citation type="journal article" date="2009" name="Proc. Natl. Acad. Sci. U.S.A.">
        <title>Biogeography of the Sulfolobus islandicus pan-genome.</title>
        <authorList>
            <person name="Reno M.L."/>
            <person name="Held N.L."/>
            <person name="Fields C.J."/>
            <person name="Burke P.V."/>
            <person name="Whitaker R.J."/>
        </authorList>
    </citation>
    <scope>NUCLEOTIDE SEQUENCE [LARGE SCALE GENOMIC DNA]</scope>
    <source>
        <strain evidence="2">L.D.8.5 / Lassen #2</strain>
    </source>
</reference>
<dbReference type="AlphaFoldDB" id="D2PCQ3"/>
<dbReference type="HOGENOM" id="CLU_052662_0_1_2"/>
<dbReference type="GO" id="GO:0016990">
    <property type="term" value="F:arginine deiminase activity"/>
    <property type="evidence" value="ECO:0007669"/>
    <property type="project" value="TreeGrafter"/>
</dbReference>
<dbReference type="KEGG" id="sii:LD85_1814"/>
<accession>D2PCQ3</accession>
<gene>
    <name evidence="1" type="ordered locus">LD85_1814</name>
</gene>
<dbReference type="RefSeq" id="WP_012952964.1">
    <property type="nucleotide sequence ID" value="NC_013769.1"/>
</dbReference>
<dbReference type="Pfam" id="PF02274">
    <property type="entry name" value="ADI"/>
    <property type="match status" value="2"/>
</dbReference>
<dbReference type="GO" id="GO:0019546">
    <property type="term" value="P:L-arginine deiminase pathway"/>
    <property type="evidence" value="ECO:0007669"/>
    <property type="project" value="TreeGrafter"/>
</dbReference>
<dbReference type="PANTHER" id="PTHR47271:SF2">
    <property type="entry name" value="ARGININE DEIMINASE"/>
    <property type="match status" value="1"/>
</dbReference>
<dbReference type="PANTHER" id="PTHR47271">
    <property type="entry name" value="ARGININE DEIMINASE"/>
    <property type="match status" value="1"/>
</dbReference>
<dbReference type="Gene3D" id="3.75.10.10">
    <property type="entry name" value="L-arginine/glycine Amidinotransferase, Chain A"/>
    <property type="match status" value="1"/>
</dbReference>
<protein>
    <submittedName>
        <fullName evidence="1">Amidinotransferase</fullName>
    </submittedName>
</protein>
<dbReference type="EMBL" id="CP001731">
    <property type="protein sequence ID" value="ADB87473.1"/>
    <property type="molecule type" value="Genomic_DNA"/>
</dbReference>
<proteinExistence type="predicted"/>
<dbReference type="Proteomes" id="UP000001404">
    <property type="component" value="Chromosome"/>
</dbReference>
<dbReference type="SUPFAM" id="SSF55909">
    <property type="entry name" value="Pentein"/>
    <property type="match status" value="1"/>
</dbReference>
<sequence length="349" mass="40105">MIAYAEWGKLRAVAMHKPGLEVLFGLLDPSSFLYARPFNWNKAKREHDELRRVLKEEGIKVFRLKHILKNKIKHDKKFKEKIIEKVGFNTDDPVLLVELLLLKPVLKYKRTDNGLHLEVTLTDPLSNLYFMRDQQITTKDGIIIGRMATHQREKEIEIMKLFWEALGVKYKEIIKGKLEGGDFFPMGDFALIGIGNRSDLDGAKNIFGVENEVGVVYESREEFFHLDTFFNVASSNLVIGVEELMKESRVEVYYDGKMVKVTNLYNYITKEKGFNIINVSIDEAKAYATNFLTIDDGKIVAPKNPANKKFKGVYEGVFPSLILGREDFFSRTMICFDKNAKLIIKADNS</sequence>
<name>D2PCQ3_SACI9</name>
<organism evidence="1 2">
    <name type="scientific">Saccharolobus islandicus (strain L.D.8.5 / Lassen #2)</name>
    <name type="common">Sulfolobus islandicus</name>
    <dbReference type="NCBI Taxonomy" id="425944"/>
    <lineage>
        <taxon>Archaea</taxon>
        <taxon>Thermoproteota</taxon>
        <taxon>Thermoprotei</taxon>
        <taxon>Sulfolobales</taxon>
        <taxon>Sulfolobaceae</taxon>
        <taxon>Saccharolobus</taxon>
    </lineage>
</organism>
<evidence type="ECO:0000313" key="1">
    <source>
        <dbReference type="EMBL" id="ADB87473.1"/>
    </source>
</evidence>